<keyword evidence="1" id="KW-0812">Transmembrane</keyword>
<dbReference type="AlphaFoldDB" id="A0A396JUE6"/>
<keyword evidence="1" id="KW-1133">Transmembrane helix</keyword>
<keyword evidence="1" id="KW-0472">Membrane</keyword>
<sequence length="92" mass="10180">MEVAAPTLFSSLSLDLIVLPASHFSLSVTHSLSLPLLLYFFSSSTFSPFLLSLIFFFFCLNIAFVPANMVRLSFGPCKIKNQKSIPAKKSVF</sequence>
<feature type="transmembrane region" description="Helical" evidence="1">
    <location>
        <begin position="36"/>
        <end position="64"/>
    </location>
</feature>
<accession>A0A396JUE6</accession>
<organism evidence="2">
    <name type="scientific">Medicago truncatula</name>
    <name type="common">Barrel medic</name>
    <name type="synonym">Medicago tribuloides</name>
    <dbReference type="NCBI Taxonomy" id="3880"/>
    <lineage>
        <taxon>Eukaryota</taxon>
        <taxon>Viridiplantae</taxon>
        <taxon>Streptophyta</taxon>
        <taxon>Embryophyta</taxon>
        <taxon>Tracheophyta</taxon>
        <taxon>Spermatophyta</taxon>
        <taxon>Magnoliopsida</taxon>
        <taxon>eudicotyledons</taxon>
        <taxon>Gunneridae</taxon>
        <taxon>Pentapetalae</taxon>
        <taxon>rosids</taxon>
        <taxon>fabids</taxon>
        <taxon>Fabales</taxon>
        <taxon>Fabaceae</taxon>
        <taxon>Papilionoideae</taxon>
        <taxon>50 kb inversion clade</taxon>
        <taxon>NPAAA clade</taxon>
        <taxon>Hologalegina</taxon>
        <taxon>IRL clade</taxon>
        <taxon>Trifolieae</taxon>
        <taxon>Medicago</taxon>
    </lineage>
</organism>
<evidence type="ECO:0000313" key="2">
    <source>
        <dbReference type="EMBL" id="RHN78297.1"/>
    </source>
</evidence>
<dbReference type="EMBL" id="PSQE01000001">
    <property type="protein sequence ID" value="RHN78297.1"/>
    <property type="molecule type" value="Genomic_DNA"/>
</dbReference>
<dbReference type="Gramene" id="rna1834">
    <property type="protein sequence ID" value="RHN78297.1"/>
    <property type="gene ID" value="gene1834"/>
</dbReference>
<protein>
    <recommendedName>
        <fullName evidence="3">Transmembrane protein</fullName>
    </recommendedName>
</protein>
<comment type="caution">
    <text evidence="2">The sequence shown here is derived from an EMBL/GenBank/DDBJ whole genome shotgun (WGS) entry which is preliminary data.</text>
</comment>
<evidence type="ECO:0000256" key="1">
    <source>
        <dbReference type="SAM" id="Phobius"/>
    </source>
</evidence>
<name>A0A396JUE6_MEDTR</name>
<proteinExistence type="predicted"/>
<dbReference type="Proteomes" id="UP000265566">
    <property type="component" value="Chromosome 1"/>
</dbReference>
<evidence type="ECO:0008006" key="3">
    <source>
        <dbReference type="Google" id="ProtNLM"/>
    </source>
</evidence>
<reference evidence="2" key="1">
    <citation type="journal article" date="2018" name="Nat. Plants">
        <title>Whole-genome landscape of Medicago truncatula symbiotic genes.</title>
        <authorList>
            <person name="Pecrix Y."/>
            <person name="Gamas P."/>
            <person name="Carrere S."/>
        </authorList>
    </citation>
    <scope>NUCLEOTIDE SEQUENCE</scope>
    <source>
        <tissue evidence="2">Leaves</tissue>
    </source>
</reference>
<gene>
    <name evidence="2" type="ORF">MtrunA17_Chr1g0163951</name>
</gene>